<organism evidence="1 2">
    <name type="scientific">Lactococcus cremoris subsp. cremoris GE214</name>
    <dbReference type="NCBI Taxonomy" id="1415168"/>
    <lineage>
        <taxon>Bacteria</taxon>
        <taxon>Bacillati</taxon>
        <taxon>Bacillota</taxon>
        <taxon>Bacilli</taxon>
        <taxon>Lactobacillales</taxon>
        <taxon>Streptococcaceae</taxon>
        <taxon>Lactococcus</taxon>
        <taxon>Lactococcus cremoris subsp. cremoris</taxon>
    </lineage>
</organism>
<comment type="caution">
    <text evidence="1">The sequence shown here is derived from an EMBL/GenBank/DDBJ whole genome shotgun (WGS) entry which is preliminary data.</text>
</comment>
<accession>A0A084A8P4</accession>
<reference evidence="1 2" key="1">
    <citation type="submission" date="2014-06" db="EMBL/GenBank/DDBJ databases">
        <title>Draft genome sequence of the putrescine producing strain Lactococcus lactis subsp cremoris GE214.</title>
        <authorList>
            <person name="Ladero V."/>
            <person name="Linares D.M."/>
            <person name="del Rio B."/>
            <person name="Mayo B."/>
            <person name="Martin M.C."/>
            <person name="Fernandez M."/>
            <person name="Alvarez M.A."/>
        </authorList>
    </citation>
    <scope>NUCLEOTIDE SEQUENCE [LARGE SCALE GENOMIC DNA]</scope>
    <source>
        <strain evidence="1 2">GE214</strain>
    </source>
</reference>
<protein>
    <submittedName>
        <fullName evidence="1">Uncharacterized plasmid protein</fullName>
    </submittedName>
</protein>
<evidence type="ECO:0000313" key="2">
    <source>
        <dbReference type="Proteomes" id="UP000028401"/>
    </source>
</evidence>
<dbReference type="RefSeq" id="WP_010890684.1">
    <property type="nucleotide sequence ID" value="NZ_AZSI01000140.1"/>
</dbReference>
<dbReference type="AlphaFoldDB" id="A0A084A8P4"/>
<evidence type="ECO:0000313" key="1">
    <source>
        <dbReference type="EMBL" id="KEY61673.1"/>
    </source>
</evidence>
<dbReference type="EMBL" id="AZSI01000140">
    <property type="protein sequence ID" value="KEY61673.1"/>
    <property type="molecule type" value="Genomic_DNA"/>
</dbReference>
<dbReference type="PATRIC" id="fig|1415168.3.peg.2269"/>
<gene>
    <name evidence="1" type="ORF">U725_02206</name>
</gene>
<proteinExistence type="predicted"/>
<sequence length="69" mass="7974">MKNELDVLASEFPVLSEKGSYKYLKEVAGKGEYFQVAWQKLEDEFVALYGKQEIPIISLNNDILFEEEV</sequence>
<name>A0A084A8P4_LACLC</name>
<dbReference type="Proteomes" id="UP000028401">
    <property type="component" value="Unassembled WGS sequence"/>
</dbReference>